<feature type="domain" description="Reverse transcriptase Ty1/copia-type" evidence="2">
    <location>
        <begin position="102"/>
        <end position="345"/>
    </location>
</feature>
<dbReference type="CDD" id="cd09272">
    <property type="entry name" value="RNase_HI_RT_Ty1"/>
    <property type="match status" value="1"/>
</dbReference>
<protein>
    <recommendedName>
        <fullName evidence="2">Reverse transcriptase Ty1/copia-type domain-containing protein</fullName>
    </recommendedName>
</protein>
<dbReference type="PANTHER" id="PTHR33170:SF8">
    <property type="entry name" value="OS07G0485366 PROTEIN"/>
    <property type="match status" value="1"/>
</dbReference>
<evidence type="ECO:0000259" key="2">
    <source>
        <dbReference type="Pfam" id="PF07727"/>
    </source>
</evidence>
<dbReference type="Pfam" id="PF07727">
    <property type="entry name" value="RVT_2"/>
    <property type="match status" value="1"/>
</dbReference>
<feature type="region of interest" description="Disordered" evidence="1">
    <location>
        <begin position="778"/>
        <end position="842"/>
    </location>
</feature>
<accession>A0AAQ3U5E3</accession>
<dbReference type="InterPro" id="IPR043502">
    <property type="entry name" value="DNA/RNA_pol_sf"/>
</dbReference>
<evidence type="ECO:0000313" key="3">
    <source>
        <dbReference type="EMBL" id="WVZ83342.1"/>
    </source>
</evidence>
<sequence>MPTCGSEPRTPTATPPTPTMIQFASPPSGEPDLDDDHDEAPLRFRTVDNVLGPVSPPGQAERELTEELLAAIGDEPATAEEAKGVKEWRMAMLEEMASIEENKTWTLVDLPKGQRAIGLKWVFKLKRDERGEVVKHKARLVAKGYVQRQGIDFEEVFAPVARMESVRVVLAVAAHRGWSVHHMDVKSAFLNGELAEEVYVAQPPGFTAAGHEEKVLRLHKALYGLRQAPRAWNAKLDASLHELGFNRSKCEHGLYVRGAEASRLVVGVYVDDLIITGEMNKEIDSFKLQMKKLFKMSDLGPLSYYLGIEVRQGVRGIELRQSAYALKLLEKAGMGSCNSCATPMEVRLKLSKTSTSPLVDDPTLYRSIIGSLRYLLHTRPDLSFSVGYLSRFMEEPRADHMAAVKHLLRYVAGTINYGLWYSGGGGGELSLLGYSDSDLAGDVDDRKSTTGVVFYLGASPVSWLSQKQRVVALSSCEAEFIAGAAAACQATWLGRLVEDVTGKKTSPPRLKMDNMAAIALSKNPVLHDRSKHIDTKFHFIRECVDRGDITVEFVGTKEQLADILTKPLGKALFQELRERMGMAKPTASMMGTAKNELCFFRIPEFDYENKLEVPDLAPTALVQVTGGKLEAAVIQKELANLSRVEWNWEALSHEDNSFLVVFPSAEELLRMAEIEYKLRSGITITIKQWNHGDATSSYYLDELWVHVTGVPHAWRHYLGFWAVGSMIGTTLGVDMLTYRKKGVVRLLVGLVDKEQLPLTTDIVFHKVGYDITFTPEAHDFEPAMEPPSALDFNGGGNGGDRKDSDSQGQEPEQANKKMKHLASPSSQMTSNAGNGSAPMQVDDNERHSAISSLLGPIALTPFGKKPVKRSKPLVSNGDEPADPNGVTKPRTPNIKSVPQQVKQASNNAIRFSCSLQSSDCGYSGAS</sequence>
<dbReference type="SUPFAM" id="SSF56672">
    <property type="entry name" value="DNA/RNA polymerases"/>
    <property type="match status" value="1"/>
</dbReference>
<keyword evidence="4" id="KW-1185">Reference proteome</keyword>
<evidence type="ECO:0000313" key="4">
    <source>
        <dbReference type="Proteomes" id="UP001341281"/>
    </source>
</evidence>
<name>A0AAQ3U5E3_PASNO</name>
<dbReference type="PANTHER" id="PTHR33170">
    <property type="entry name" value="DUF4283 DOMAIN-CONTAINING PROTEIN-RELATED"/>
    <property type="match status" value="1"/>
</dbReference>
<organism evidence="3 4">
    <name type="scientific">Paspalum notatum var. saurae</name>
    <dbReference type="NCBI Taxonomy" id="547442"/>
    <lineage>
        <taxon>Eukaryota</taxon>
        <taxon>Viridiplantae</taxon>
        <taxon>Streptophyta</taxon>
        <taxon>Embryophyta</taxon>
        <taxon>Tracheophyta</taxon>
        <taxon>Spermatophyta</taxon>
        <taxon>Magnoliopsida</taxon>
        <taxon>Liliopsida</taxon>
        <taxon>Poales</taxon>
        <taxon>Poaceae</taxon>
        <taxon>PACMAD clade</taxon>
        <taxon>Panicoideae</taxon>
        <taxon>Andropogonodae</taxon>
        <taxon>Paspaleae</taxon>
        <taxon>Paspalinae</taxon>
        <taxon>Paspalum</taxon>
    </lineage>
</organism>
<reference evidence="3 4" key="1">
    <citation type="submission" date="2024-02" db="EMBL/GenBank/DDBJ databases">
        <title>High-quality chromosome-scale genome assembly of Pensacola bahiagrass (Paspalum notatum Flugge var. saurae).</title>
        <authorList>
            <person name="Vega J.M."/>
            <person name="Podio M."/>
            <person name="Orjuela J."/>
            <person name="Siena L.A."/>
            <person name="Pessino S.C."/>
            <person name="Combes M.C."/>
            <person name="Mariac C."/>
            <person name="Albertini E."/>
            <person name="Pupilli F."/>
            <person name="Ortiz J.P.A."/>
            <person name="Leblanc O."/>
        </authorList>
    </citation>
    <scope>NUCLEOTIDE SEQUENCE [LARGE SCALE GENOMIC DNA]</scope>
    <source>
        <strain evidence="3">R1</strain>
        <tissue evidence="3">Leaf</tissue>
    </source>
</reference>
<gene>
    <name evidence="3" type="ORF">U9M48_030501</name>
</gene>
<dbReference type="Proteomes" id="UP001341281">
    <property type="component" value="Chromosome 07"/>
</dbReference>
<feature type="region of interest" description="Disordered" evidence="1">
    <location>
        <begin position="1"/>
        <end position="40"/>
    </location>
</feature>
<dbReference type="InterPro" id="IPR013103">
    <property type="entry name" value="RVT_2"/>
</dbReference>
<proteinExistence type="predicted"/>
<evidence type="ECO:0000256" key="1">
    <source>
        <dbReference type="SAM" id="MobiDB-lite"/>
    </source>
</evidence>
<dbReference type="AlphaFoldDB" id="A0AAQ3U5E3"/>
<dbReference type="EMBL" id="CP144751">
    <property type="protein sequence ID" value="WVZ83342.1"/>
    <property type="molecule type" value="Genomic_DNA"/>
</dbReference>
<feature type="region of interest" description="Disordered" evidence="1">
    <location>
        <begin position="859"/>
        <end position="895"/>
    </location>
</feature>
<feature type="compositionally biased region" description="Polar residues" evidence="1">
    <location>
        <begin position="823"/>
        <end position="834"/>
    </location>
</feature>